<keyword evidence="2 5" id="KW-0812">Transmembrane</keyword>
<proteinExistence type="predicted"/>
<dbReference type="AlphaFoldDB" id="A0AAV4XSU0"/>
<dbReference type="Proteomes" id="UP001054945">
    <property type="component" value="Unassembled WGS sequence"/>
</dbReference>
<evidence type="ECO:0000256" key="3">
    <source>
        <dbReference type="ARBA" id="ARBA00022989"/>
    </source>
</evidence>
<dbReference type="GO" id="GO:0022857">
    <property type="term" value="F:transmembrane transporter activity"/>
    <property type="evidence" value="ECO:0007669"/>
    <property type="project" value="InterPro"/>
</dbReference>
<dbReference type="GO" id="GO:0016020">
    <property type="term" value="C:membrane"/>
    <property type="evidence" value="ECO:0007669"/>
    <property type="project" value="UniProtKB-SubCell"/>
</dbReference>
<feature type="transmembrane region" description="Helical" evidence="5">
    <location>
        <begin position="79"/>
        <end position="104"/>
    </location>
</feature>
<evidence type="ECO:0000313" key="6">
    <source>
        <dbReference type="EMBL" id="GIY97772.1"/>
    </source>
</evidence>
<name>A0AAV4XSU0_CAEEX</name>
<sequence>MLVENDNKSKSNEFPEYIKIEQRSTSLSSRILEKTAKNKGPRYNWSPKEQGVILSSFYYGYLLTLMPGGYLAQSFSAKWIFGLGIFLSALLSLLTPTAAAMGVMPVVTVRIMQRACHR</sequence>
<keyword evidence="3 5" id="KW-1133">Transmembrane helix</keyword>
<keyword evidence="4 5" id="KW-0472">Membrane</keyword>
<dbReference type="SUPFAM" id="SSF103473">
    <property type="entry name" value="MFS general substrate transporter"/>
    <property type="match status" value="1"/>
</dbReference>
<accession>A0AAV4XSU0</accession>
<dbReference type="InterPro" id="IPR050382">
    <property type="entry name" value="MFS_Na/Anion_cotransporter"/>
</dbReference>
<comment type="subcellular location">
    <subcellularLocation>
        <location evidence="1">Membrane</location>
        <topology evidence="1">Multi-pass membrane protein</topology>
    </subcellularLocation>
</comment>
<dbReference type="Gene3D" id="1.20.120.540">
    <property type="entry name" value="Voltage-gated potassium channels"/>
    <property type="match status" value="1"/>
</dbReference>
<dbReference type="InterPro" id="IPR011701">
    <property type="entry name" value="MFS"/>
</dbReference>
<dbReference type="Pfam" id="PF07690">
    <property type="entry name" value="MFS_1"/>
    <property type="match status" value="1"/>
</dbReference>
<evidence type="ECO:0000313" key="7">
    <source>
        <dbReference type="Proteomes" id="UP001054945"/>
    </source>
</evidence>
<comment type="caution">
    <text evidence="6">The sequence shown here is derived from an EMBL/GenBank/DDBJ whole genome shotgun (WGS) entry which is preliminary data.</text>
</comment>
<evidence type="ECO:0000256" key="4">
    <source>
        <dbReference type="ARBA" id="ARBA00023136"/>
    </source>
</evidence>
<dbReference type="EMBL" id="BPLR01018212">
    <property type="protein sequence ID" value="GIY97772.1"/>
    <property type="molecule type" value="Genomic_DNA"/>
</dbReference>
<evidence type="ECO:0000256" key="5">
    <source>
        <dbReference type="SAM" id="Phobius"/>
    </source>
</evidence>
<dbReference type="InterPro" id="IPR027378">
    <property type="entry name" value="Nucleotide_channel_N"/>
</dbReference>
<keyword evidence="7" id="KW-1185">Reference proteome</keyword>
<dbReference type="PANTHER" id="PTHR11662:SF399">
    <property type="entry name" value="FI19708P1-RELATED"/>
    <property type="match status" value="1"/>
</dbReference>
<evidence type="ECO:0000256" key="1">
    <source>
        <dbReference type="ARBA" id="ARBA00004141"/>
    </source>
</evidence>
<organism evidence="6 7">
    <name type="scientific">Caerostris extrusa</name>
    <name type="common">Bark spider</name>
    <name type="synonym">Caerostris bankana</name>
    <dbReference type="NCBI Taxonomy" id="172846"/>
    <lineage>
        <taxon>Eukaryota</taxon>
        <taxon>Metazoa</taxon>
        <taxon>Ecdysozoa</taxon>
        <taxon>Arthropoda</taxon>
        <taxon>Chelicerata</taxon>
        <taxon>Arachnida</taxon>
        <taxon>Araneae</taxon>
        <taxon>Araneomorphae</taxon>
        <taxon>Entelegynae</taxon>
        <taxon>Araneoidea</taxon>
        <taxon>Araneidae</taxon>
        <taxon>Caerostris</taxon>
    </lineage>
</organism>
<reference evidence="6 7" key="1">
    <citation type="submission" date="2021-06" db="EMBL/GenBank/DDBJ databases">
        <title>Caerostris extrusa draft genome.</title>
        <authorList>
            <person name="Kono N."/>
            <person name="Arakawa K."/>
        </authorList>
    </citation>
    <scope>NUCLEOTIDE SEQUENCE [LARGE SCALE GENOMIC DNA]</scope>
</reference>
<feature type="transmembrane region" description="Helical" evidence="5">
    <location>
        <begin position="52"/>
        <end position="73"/>
    </location>
</feature>
<dbReference type="PANTHER" id="PTHR11662">
    <property type="entry name" value="SOLUTE CARRIER FAMILY 17"/>
    <property type="match status" value="1"/>
</dbReference>
<evidence type="ECO:0000256" key="2">
    <source>
        <dbReference type="ARBA" id="ARBA00022692"/>
    </source>
</evidence>
<gene>
    <name evidence="6" type="primary">SLC17A5_7</name>
    <name evidence="6" type="ORF">CEXT_738771</name>
</gene>
<protein>
    <submittedName>
        <fullName evidence="6">Sialin</fullName>
    </submittedName>
</protein>
<dbReference type="InterPro" id="IPR036259">
    <property type="entry name" value="MFS_trans_sf"/>
</dbReference>